<protein>
    <recommendedName>
        <fullName evidence="2">DUF4412 domain-containing protein</fullName>
    </recommendedName>
</protein>
<gene>
    <name evidence="3" type="ORF">SAMN06275492_11948</name>
</gene>
<keyword evidence="1" id="KW-0732">Signal</keyword>
<dbReference type="STRING" id="561720.SAMN06275492_11948"/>
<name>A0A1X7K163_9BACT</name>
<evidence type="ECO:0000256" key="1">
    <source>
        <dbReference type="SAM" id="SignalP"/>
    </source>
</evidence>
<dbReference type="Proteomes" id="UP000193355">
    <property type="component" value="Unassembled WGS sequence"/>
</dbReference>
<dbReference type="AlphaFoldDB" id="A0A1X7K163"/>
<accession>A0A1X7K163</accession>
<sequence length="188" mass="21355">MIKRLYIAAAITLWLAISPAAGAEFSAKMVVMGPHGTFSSSIFVKGDWQRHEQAGQIVIFNTKTGKTYTLMEDEKAYLEMGDDQEGDDDRPKDMGIGQVLRDDTGETERLPSETLWGYTCHRYRHIPSEEEFGRSDMWYSPDLEAAIKVVSDTPLGKITMEYREIVEGPQDPEFFSVPEGYKRIDLDF</sequence>
<dbReference type="Pfam" id="PF14371">
    <property type="entry name" value="DUF4412"/>
    <property type="match status" value="1"/>
</dbReference>
<keyword evidence="4" id="KW-1185">Reference proteome</keyword>
<feature type="chain" id="PRO_5013253849" description="DUF4412 domain-containing protein" evidence="1">
    <location>
        <begin position="24"/>
        <end position="188"/>
    </location>
</feature>
<evidence type="ECO:0000313" key="4">
    <source>
        <dbReference type="Proteomes" id="UP000193355"/>
    </source>
</evidence>
<feature type="domain" description="DUF4412" evidence="2">
    <location>
        <begin position="31"/>
        <end position="143"/>
    </location>
</feature>
<dbReference type="EMBL" id="FXBB01000019">
    <property type="protein sequence ID" value="SMG34230.1"/>
    <property type="molecule type" value="Genomic_DNA"/>
</dbReference>
<proteinExistence type="predicted"/>
<feature type="signal peptide" evidence="1">
    <location>
        <begin position="1"/>
        <end position="23"/>
    </location>
</feature>
<dbReference type="RefSeq" id="WP_085544853.1">
    <property type="nucleotide sequence ID" value="NZ_FXBB01000019.1"/>
</dbReference>
<evidence type="ECO:0000313" key="3">
    <source>
        <dbReference type="EMBL" id="SMG34230.1"/>
    </source>
</evidence>
<dbReference type="InterPro" id="IPR025524">
    <property type="entry name" value="DUF4412"/>
</dbReference>
<organism evidence="3 4">
    <name type="scientific">Dethiosulfovibrio salsuginis</name>
    <dbReference type="NCBI Taxonomy" id="561720"/>
    <lineage>
        <taxon>Bacteria</taxon>
        <taxon>Thermotogati</taxon>
        <taxon>Synergistota</taxon>
        <taxon>Synergistia</taxon>
        <taxon>Synergistales</taxon>
        <taxon>Dethiosulfovibrionaceae</taxon>
        <taxon>Dethiosulfovibrio</taxon>
    </lineage>
</organism>
<evidence type="ECO:0000259" key="2">
    <source>
        <dbReference type="Pfam" id="PF14371"/>
    </source>
</evidence>
<reference evidence="4" key="1">
    <citation type="submission" date="2017-04" db="EMBL/GenBank/DDBJ databases">
        <authorList>
            <person name="Varghese N."/>
            <person name="Submissions S."/>
        </authorList>
    </citation>
    <scope>NUCLEOTIDE SEQUENCE [LARGE SCALE GENOMIC DNA]</scope>
    <source>
        <strain evidence="4">USBA 82</strain>
    </source>
</reference>
<dbReference type="OrthoDB" id="9790106at2"/>